<organism evidence="2 3">
    <name type="scientific">Ephemerocybe angulata</name>
    <dbReference type="NCBI Taxonomy" id="980116"/>
    <lineage>
        <taxon>Eukaryota</taxon>
        <taxon>Fungi</taxon>
        <taxon>Dikarya</taxon>
        <taxon>Basidiomycota</taxon>
        <taxon>Agaricomycotina</taxon>
        <taxon>Agaricomycetes</taxon>
        <taxon>Agaricomycetidae</taxon>
        <taxon>Agaricales</taxon>
        <taxon>Agaricineae</taxon>
        <taxon>Psathyrellaceae</taxon>
        <taxon>Ephemerocybe</taxon>
    </lineage>
</organism>
<feature type="region of interest" description="Disordered" evidence="1">
    <location>
        <begin position="103"/>
        <end position="127"/>
    </location>
</feature>
<feature type="compositionally biased region" description="Basic and acidic residues" evidence="1">
    <location>
        <begin position="59"/>
        <end position="68"/>
    </location>
</feature>
<accession>A0A8H6HM33</accession>
<name>A0A8H6HM33_9AGAR</name>
<evidence type="ECO:0000313" key="3">
    <source>
        <dbReference type="Proteomes" id="UP000521943"/>
    </source>
</evidence>
<dbReference type="AlphaFoldDB" id="A0A8H6HM33"/>
<gene>
    <name evidence="2" type="ORF">DFP72DRAFT_853742</name>
</gene>
<reference evidence="2 3" key="1">
    <citation type="submission" date="2020-07" db="EMBL/GenBank/DDBJ databases">
        <title>Comparative genomics of pyrophilous fungi reveals a link between fire events and developmental genes.</title>
        <authorList>
            <consortium name="DOE Joint Genome Institute"/>
            <person name="Steindorff A.S."/>
            <person name="Carver A."/>
            <person name="Calhoun S."/>
            <person name="Stillman K."/>
            <person name="Liu H."/>
            <person name="Lipzen A."/>
            <person name="Pangilinan J."/>
            <person name="Labutti K."/>
            <person name="Bruns T.D."/>
            <person name="Grigoriev I.V."/>
        </authorList>
    </citation>
    <scope>NUCLEOTIDE SEQUENCE [LARGE SCALE GENOMIC DNA]</scope>
    <source>
        <strain evidence="2 3">CBS 144469</strain>
    </source>
</reference>
<evidence type="ECO:0000313" key="2">
    <source>
        <dbReference type="EMBL" id="KAF6748283.1"/>
    </source>
</evidence>
<protein>
    <submittedName>
        <fullName evidence="2">Uncharacterized protein</fullName>
    </submittedName>
</protein>
<dbReference type="Proteomes" id="UP000521943">
    <property type="component" value="Unassembled WGS sequence"/>
</dbReference>
<feature type="region of interest" description="Disordered" evidence="1">
    <location>
        <begin position="42"/>
        <end position="74"/>
    </location>
</feature>
<evidence type="ECO:0000256" key="1">
    <source>
        <dbReference type="SAM" id="MobiDB-lite"/>
    </source>
</evidence>
<sequence>MFRTSEVGSDPGAEDVRDGYWGCVRLLARRGSLECGLAREEAIQSRSAQPRGYDEAEEKWDKEEDERVGSLPAVAPRLPKASPLHRAWSLRACSDVTNSLAIMKQIPQGPGHQLRRNSPRQNRPHSS</sequence>
<keyword evidence="3" id="KW-1185">Reference proteome</keyword>
<feature type="compositionally biased region" description="Basic residues" evidence="1">
    <location>
        <begin position="113"/>
        <end position="127"/>
    </location>
</feature>
<dbReference type="EMBL" id="JACGCI010000073">
    <property type="protein sequence ID" value="KAF6748283.1"/>
    <property type="molecule type" value="Genomic_DNA"/>
</dbReference>
<comment type="caution">
    <text evidence="2">The sequence shown here is derived from an EMBL/GenBank/DDBJ whole genome shotgun (WGS) entry which is preliminary data.</text>
</comment>
<proteinExistence type="predicted"/>